<protein>
    <submittedName>
        <fullName evidence="1">Uncharacterized protein</fullName>
    </submittedName>
</protein>
<reference evidence="1" key="1">
    <citation type="journal article" date="2021" name="New Phytol.">
        <title>Evolutionary innovations through gain and loss of genes in the ectomycorrhizal Boletales.</title>
        <authorList>
            <person name="Wu G."/>
            <person name="Miyauchi S."/>
            <person name="Morin E."/>
            <person name="Kuo A."/>
            <person name="Drula E."/>
            <person name="Varga T."/>
            <person name="Kohler A."/>
            <person name="Feng B."/>
            <person name="Cao Y."/>
            <person name="Lipzen A."/>
            <person name="Daum C."/>
            <person name="Hundley H."/>
            <person name="Pangilinan J."/>
            <person name="Johnson J."/>
            <person name="Barry K."/>
            <person name="LaButti K."/>
            <person name="Ng V."/>
            <person name="Ahrendt S."/>
            <person name="Min B."/>
            <person name="Choi I.G."/>
            <person name="Park H."/>
            <person name="Plett J.M."/>
            <person name="Magnuson J."/>
            <person name="Spatafora J.W."/>
            <person name="Nagy L.G."/>
            <person name="Henrissat B."/>
            <person name="Grigoriev I.V."/>
            <person name="Yang Z.L."/>
            <person name="Xu J."/>
            <person name="Martin F.M."/>
        </authorList>
    </citation>
    <scope>NUCLEOTIDE SEQUENCE</scope>
    <source>
        <strain evidence="1">ATCC 28755</strain>
    </source>
</reference>
<organism evidence="1 2">
    <name type="scientific">Hygrophoropsis aurantiaca</name>
    <dbReference type="NCBI Taxonomy" id="72124"/>
    <lineage>
        <taxon>Eukaryota</taxon>
        <taxon>Fungi</taxon>
        <taxon>Dikarya</taxon>
        <taxon>Basidiomycota</taxon>
        <taxon>Agaricomycotina</taxon>
        <taxon>Agaricomycetes</taxon>
        <taxon>Agaricomycetidae</taxon>
        <taxon>Boletales</taxon>
        <taxon>Coniophorineae</taxon>
        <taxon>Hygrophoropsidaceae</taxon>
        <taxon>Hygrophoropsis</taxon>
    </lineage>
</organism>
<sequence length="519" mass="56057">MPPTAPGVSPTSSINPTTTVIMDDTDRRPSLVRDRPSRPPLPLGPRVRARSKRSLDLSVGSGPASIDDNYSDTNSLTSPITFTSPFNTTRPTSPSTCHTYPPDEIKSLTSVSSALTLPAHTDVGIQVTPSPPPTPTVSTSKVTPTPSSVPLVPLPAVSLESIPIPWKGLPLEVAQWTFSSAELQEIVSRAIRLSAKESFVRLLSVTALDTDIVVESDRLDALRLTTQAKYRFQVQRRMMLLQALNSTVGASLNDPSVLLGLIAQVNEVTATCDTLLAELVSITDQQAQISRVQHRHWSSALGIALRKLSKSYERQGAELKKAQEKMETLNDELEEAWREAETMANEFDNLEYSDDEEGEEEDREGDDIDADEITLGDISTDLGEVVGVTATAVLAKPTLIINHPTKPRLQNDAKSMKSARSKRSTKSQGASRQSKVLAAKTRSRAASNASLRLPKSLRGGSSAPSPIDGPPVPALPTQGGQSFLDMDSVDTECVRPIQKRIPKNPLPEPPHTAGLPRTT</sequence>
<accession>A0ACB8A9C8</accession>
<evidence type="ECO:0000313" key="1">
    <source>
        <dbReference type="EMBL" id="KAH7910059.1"/>
    </source>
</evidence>
<name>A0ACB8A9C8_9AGAM</name>
<comment type="caution">
    <text evidence="1">The sequence shown here is derived from an EMBL/GenBank/DDBJ whole genome shotgun (WGS) entry which is preliminary data.</text>
</comment>
<dbReference type="EMBL" id="MU267729">
    <property type="protein sequence ID" value="KAH7910059.1"/>
    <property type="molecule type" value="Genomic_DNA"/>
</dbReference>
<gene>
    <name evidence="1" type="ORF">BJ138DRAFT_153009</name>
</gene>
<proteinExistence type="predicted"/>
<keyword evidence="2" id="KW-1185">Reference proteome</keyword>
<evidence type="ECO:0000313" key="2">
    <source>
        <dbReference type="Proteomes" id="UP000790377"/>
    </source>
</evidence>
<dbReference type="Proteomes" id="UP000790377">
    <property type="component" value="Unassembled WGS sequence"/>
</dbReference>